<evidence type="ECO:0000256" key="8">
    <source>
        <dbReference type="ARBA" id="ARBA00029731"/>
    </source>
</evidence>
<name>A0A1F7U160_9BACT</name>
<dbReference type="GO" id="GO:0004827">
    <property type="term" value="F:proline-tRNA ligase activity"/>
    <property type="evidence" value="ECO:0007669"/>
    <property type="project" value="UniProtKB-EC"/>
</dbReference>
<dbReference type="GO" id="GO:0005524">
    <property type="term" value="F:ATP binding"/>
    <property type="evidence" value="ECO:0007669"/>
    <property type="project" value="UniProtKB-KW"/>
</dbReference>
<gene>
    <name evidence="11" type="ORF">A3C17_00980</name>
</gene>
<dbReference type="InterPro" id="IPR045864">
    <property type="entry name" value="aa-tRNA-synth_II/BPL/LPL"/>
</dbReference>
<dbReference type="InterPro" id="IPR044140">
    <property type="entry name" value="ProRS_anticodon_short"/>
</dbReference>
<dbReference type="STRING" id="1802389.A3C17_00980"/>
<dbReference type="InterPro" id="IPR036621">
    <property type="entry name" value="Anticodon-bd_dom_sf"/>
</dbReference>
<dbReference type="PROSITE" id="PS50862">
    <property type="entry name" value="AA_TRNA_LIGASE_II"/>
    <property type="match status" value="1"/>
</dbReference>
<dbReference type="Gene3D" id="3.30.930.10">
    <property type="entry name" value="Bira Bifunctional Protein, Domain 2"/>
    <property type="match status" value="1"/>
</dbReference>
<evidence type="ECO:0000313" key="12">
    <source>
        <dbReference type="Proteomes" id="UP000177097"/>
    </source>
</evidence>
<keyword evidence="5" id="KW-0067">ATP-binding</keyword>
<evidence type="ECO:0000256" key="9">
    <source>
        <dbReference type="ARBA" id="ARBA00047671"/>
    </source>
</evidence>
<dbReference type="SUPFAM" id="SSF52954">
    <property type="entry name" value="Class II aaRS ABD-related"/>
    <property type="match status" value="1"/>
</dbReference>
<evidence type="ECO:0000256" key="4">
    <source>
        <dbReference type="ARBA" id="ARBA00022741"/>
    </source>
</evidence>
<comment type="caution">
    <text evidence="11">The sequence shown here is derived from an EMBL/GenBank/DDBJ whole genome shotgun (WGS) entry which is preliminary data.</text>
</comment>
<reference evidence="11 12" key="1">
    <citation type="journal article" date="2016" name="Nat. Commun.">
        <title>Thousands of microbial genomes shed light on interconnected biogeochemical processes in an aquifer system.</title>
        <authorList>
            <person name="Anantharaman K."/>
            <person name="Brown C.T."/>
            <person name="Hug L.A."/>
            <person name="Sharon I."/>
            <person name="Castelle C.J."/>
            <person name="Probst A.J."/>
            <person name="Thomas B.C."/>
            <person name="Singh A."/>
            <person name="Wilkins M.J."/>
            <person name="Karaoz U."/>
            <person name="Brodie E.L."/>
            <person name="Williams K.H."/>
            <person name="Hubbard S.S."/>
            <person name="Banfield J.F."/>
        </authorList>
    </citation>
    <scope>NUCLEOTIDE SEQUENCE [LARGE SCALE GENOMIC DNA]</scope>
</reference>
<dbReference type="Proteomes" id="UP000177097">
    <property type="component" value="Unassembled WGS sequence"/>
</dbReference>
<evidence type="ECO:0000256" key="6">
    <source>
        <dbReference type="ARBA" id="ARBA00022917"/>
    </source>
</evidence>
<dbReference type="CDD" id="cd00861">
    <property type="entry name" value="ProRS_anticodon_short"/>
    <property type="match status" value="1"/>
</dbReference>
<evidence type="ECO:0000256" key="1">
    <source>
        <dbReference type="ARBA" id="ARBA00012831"/>
    </source>
</evidence>
<dbReference type="SUPFAM" id="SSF55681">
    <property type="entry name" value="Class II aaRS and biotin synthetases"/>
    <property type="match status" value="1"/>
</dbReference>
<evidence type="ECO:0000256" key="7">
    <source>
        <dbReference type="ARBA" id="ARBA00023146"/>
    </source>
</evidence>
<dbReference type="InterPro" id="IPR050062">
    <property type="entry name" value="Pro-tRNA_synthetase"/>
</dbReference>
<sequence length="423" mass="48087">MQMSNRFPRTRRDVGGDLTRAHALLVQAGLIRQVSPGIWTLLPDGWKVLRNIHQIVFDMMESVGVQNVQLPILQSCDLWEQSGRWQKYIDTKTMFTTSEYHYDAEYGLAPTAEEVVSFTVAGEIESWRDLPVILHQIGPKFRDEIRPRLGLLRGREFYMSDAYSFDRDEEGMRASYQKMKELYPRIYERLGIHKLQAVEASSGDIGGKGSVEFMALNEEVGEDLLMACDECSYGANTEVSAGNVGDVCHECKIGTFKEVRGIEIGHVFQLQQTYSKSMRVTFRDENDTEQFAWMGCYGIGTSRLIQAIVDQNHDDDGIVWPESVAPMFAHIVPVNWKDETQRALAQELYAACQDANIRTMIDDREESAGLKFKDADLLGYPYRIVVGRDAGKGLVEVRNRKTGDVENLAKEHVVKWLKERAPQ</sequence>
<dbReference type="Pfam" id="PF00587">
    <property type="entry name" value="tRNA-synt_2b"/>
    <property type="match status" value="1"/>
</dbReference>
<protein>
    <recommendedName>
        <fullName evidence="2">Proline--tRNA ligase</fullName>
        <ecNumber evidence="1">6.1.1.15</ecNumber>
    </recommendedName>
    <alternativeName>
        <fullName evidence="8">Prolyl-tRNA synthetase</fullName>
    </alternativeName>
</protein>
<keyword evidence="4" id="KW-0547">Nucleotide-binding</keyword>
<dbReference type="InterPro" id="IPR002314">
    <property type="entry name" value="aa-tRNA-synt_IIb"/>
</dbReference>
<dbReference type="AlphaFoldDB" id="A0A1F7U160"/>
<feature type="domain" description="Aminoacyl-transfer RNA synthetases class-II family profile" evidence="10">
    <location>
        <begin position="32"/>
        <end position="321"/>
    </location>
</feature>
<proteinExistence type="predicted"/>
<dbReference type="GO" id="GO:0006433">
    <property type="term" value="P:prolyl-tRNA aminoacylation"/>
    <property type="evidence" value="ECO:0007669"/>
    <property type="project" value="InterPro"/>
</dbReference>
<dbReference type="InterPro" id="IPR006195">
    <property type="entry name" value="aa-tRNA-synth_II"/>
</dbReference>
<dbReference type="InterPro" id="IPR004154">
    <property type="entry name" value="Anticodon-bd"/>
</dbReference>
<dbReference type="GO" id="GO:0005829">
    <property type="term" value="C:cytosol"/>
    <property type="evidence" value="ECO:0007669"/>
    <property type="project" value="TreeGrafter"/>
</dbReference>
<evidence type="ECO:0000313" key="11">
    <source>
        <dbReference type="EMBL" id="OGL71966.1"/>
    </source>
</evidence>
<keyword evidence="6" id="KW-0648">Protein biosynthesis</keyword>
<dbReference type="Pfam" id="PF03129">
    <property type="entry name" value="HGTP_anticodon"/>
    <property type="match status" value="1"/>
</dbReference>
<accession>A0A1F7U160</accession>
<evidence type="ECO:0000256" key="5">
    <source>
        <dbReference type="ARBA" id="ARBA00022840"/>
    </source>
</evidence>
<evidence type="ECO:0000256" key="3">
    <source>
        <dbReference type="ARBA" id="ARBA00022598"/>
    </source>
</evidence>
<keyword evidence="7" id="KW-0030">Aminoacyl-tRNA synthetase</keyword>
<dbReference type="PRINTS" id="PR01046">
    <property type="entry name" value="TRNASYNTHPRO"/>
</dbReference>
<evidence type="ECO:0000256" key="2">
    <source>
        <dbReference type="ARBA" id="ARBA00019110"/>
    </source>
</evidence>
<dbReference type="EC" id="6.1.1.15" evidence="1"/>
<organism evidence="11 12">
    <name type="scientific">Candidatus Uhrbacteria bacterium RIFCSPHIGHO2_02_FULL_53_13</name>
    <dbReference type="NCBI Taxonomy" id="1802389"/>
    <lineage>
        <taxon>Bacteria</taxon>
        <taxon>Candidatus Uhriibacteriota</taxon>
    </lineage>
</organism>
<comment type="catalytic activity">
    <reaction evidence="9">
        <text>tRNA(Pro) + L-proline + ATP = L-prolyl-tRNA(Pro) + AMP + diphosphate</text>
        <dbReference type="Rhea" id="RHEA:14305"/>
        <dbReference type="Rhea" id="RHEA-COMP:9700"/>
        <dbReference type="Rhea" id="RHEA-COMP:9702"/>
        <dbReference type="ChEBI" id="CHEBI:30616"/>
        <dbReference type="ChEBI" id="CHEBI:33019"/>
        <dbReference type="ChEBI" id="CHEBI:60039"/>
        <dbReference type="ChEBI" id="CHEBI:78442"/>
        <dbReference type="ChEBI" id="CHEBI:78532"/>
        <dbReference type="ChEBI" id="CHEBI:456215"/>
        <dbReference type="EC" id="6.1.1.15"/>
    </reaction>
</comment>
<dbReference type="PANTHER" id="PTHR42753">
    <property type="entry name" value="MITOCHONDRIAL RIBOSOME PROTEIN L39/PROLYL-TRNA LIGASE FAMILY MEMBER"/>
    <property type="match status" value="1"/>
</dbReference>
<keyword evidence="3" id="KW-0436">Ligase</keyword>
<dbReference type="Gene3D" id="3.40.50.800">
    <property type="entry name" value="Anticodon-binding domain"/>
    <property type="match status" value="1"/>
</dbReference>
<dbReference type="InterPro" id="IPR002316">
    <property type="entry name" value="Pro-tRNA-ligase_IIa"/>
</dbReference>
<dbReference type="PANTHER" id="PTHR42753:SF2">
    <property type="entry name" value="PROLINE--TRNA LIGASE"/>
    <property type="match status" value="1"/>
</dbReference>
<evidence type="ECO:0000259" key="10">
    <source>
        <dbReference type="PROSITE" id="PS50862"/>
    </source>
</evidence>
<dbReference type="EMBL" id="MGDX01000004">
    <property type="protein sequence ID" value="OGL71966.1"/>
    <property type="molecule type" value="Genomic_DNA"/>
</dbReference>